<dbReference type="InterPro" id="IPR038716">
    <property type="entry name" value="P1/P2_N_sf"/>
</dbReference>
<evidence type="ECO:0000256" key="1">
    <source>
        <dbReference type="ARBA" id="ARBA00004021"/>
    </source>
</evidence>
<dbReference type="AlphaFoldDB" id="A0A1L0CRA0"/>
<dbReference type="PANTHER" id="PTHR45696:SF10">
    <property type="entry name" value="LARGE RIBOSOMAL SUBUNIT PROTEIN P1"/>
    <property type="match status" value="1"/>
</dbReference>
<evidence type="ECO:0000256" key="3">
    <source>
        <dbReference type="ARBA" id="ARBA00022980"/>
    </source>
</evidence>
<organism evidence="7 8">
    <name type="scientific">Hanseniaspora guilliermondii</name>
    <dbReference type="NCBI Taxonomy" id="56406"/>
    <lineage>
        <taxon>Eukaryota</taxon>
        <taxon>Fungi</taxon>
        <taxon>Dikarya</taxon>
        <taxon>Ascomycota</taxon>
        <taxon>Saccharomycotina</taxon>
        <taxon>Saccharomycetes</taxon>
        <taxon>Saccharomycodales</taxon>
        <taxon>Saccharomycodaceae</taxon>
        <taxon>Hanseniaspora</taxon>
    </lineage>
</organism>
<evidence type="ECO:0000256" key="5">
    <source>
        <dbReference type="ARBA" id="ARBA00063629"/>
    </source>
</evidence>
<dbReference type="HAMAP" id="MF_01478">
    <property type="entry name" value="Ribosomal_L12_arch"/>
    <property type="match status" value="1"/>
</dbReference>
<feature type="compositionally biased region" description="Acidic residues" evidence="6">
    <location>
        <begin position="82"/>
        <end position="99"/>
    </location>
</feature>
<accession>A0A1L0CRA0</accession>
<dbReference type="PANTHER" id="PTHR45696">
    <property type="entry name" value="60S ACIDIC RIBOSOMAL PROTEIN P1"/>
    <property type="match status" value="1"/>
</dbReference>
<keyword evidence="3 7" id="KW-0689">Ribosomal protein</keyword>
<comment type="subunit">
    <text evidence="5">Component of the large ribosomal subunit (LSU). Mature yeast ribosomes consist of a small (40S) and a large (60S) subunit. The 40S small subunit contains 1 molecule of ribosomal RNA (18S rRNA) and 33 different proteins (encoded by 57 genes). The large 60S subunit contains 3 rRNA molecules (25S, 5.8S and 5S rRNA) and 46 different proteins (encoded by 81 genes). The 5 acidic ribosomal P-proteins form the stalk structure of the 60S subunit. They are organized as a pentameric complex in which uL10/P0 interacts with 2 heterodimers, P1A-P2B and P1B-P2A.</text>
</comment>
<dbReference type="OrthoDB" id="2194681at2759"/>
<evidence type="ECO:0000256" key="2">
    <source>
        <dbReference type="ARBA" id="ARBA00005436"/>
    </source>
</evidence>
<dbReference type="InterPro" id="IPR027534">
    <property type="entry name" value="Ribosomal_P1/P2"/>
</dbReference>
<dbReference type="Proteomes" id="UP000183365">
    <property type="component" value="Unassembled WGS sequence"/>
</dbReference>
<dbReference type="GO" id="GO:0002181">
    <property type="term" value="P:cytoplasmic translation"/>
    <property type="evidence" value="ECO:0007669"/>
    <property type="project" value="TreeGrafter"/>
</dbReference>
<evidence type="ECO:0000256" key="6">
    <source>
        <dbReference type="SAM" id="MobiDB-lite"/>
    </source>
</evidence>
<reference evidence="8" key="1">
    <citation type="submission" date="2016-11" db="EMBL/GenBank/DDBJ databases">
        <authorList>
            <person name="Guldener U."/>
        </authorList>
    </citation>
    <scope>NUCLEOTIDE SEQUENCE [LARGE SCALE GENOMIC DNA]</scope>
</reference>
<dbReference type="GO" id="GO:0003735">
    <property type="term" value="F:structural constituent of ribosome"/>
    <property type="evidence" value="ECO:0007669"/>
    <property type="project" value="InterPro"/>
</dbReference>
<evidence type="ECO:0000256" key="4">
    <source>
        <dbReference type="ARBA" id="ARBA00023274"/>
    </source>
</evidence>
<feature type="region of interest" description="Disordered" evidence="6">
    <location>
        <begin position="75"/>
        <end position="105"/>
    </location>
</feature>
<comment type="similarity">
    <text evidence="2">Belongs to the eukaryotic ribosomal protein P1/P2 family.</text>
</comment>
<keyword evidence="8" id="KW-1185">Reference proteome</keyword>
<gene>
    <name evidence="7" type="ORF">HGUI_03774</name>
</gene>
<protein>
    <submittedName>
        <fullName evidence="7">Related to 60S acidic ribosomal protein P1-alpha</fullName>
    </submittedName>
</protein>
<dbReference type="FunFam" id="1.10.10.1410:FF:000002">
    <property type="entry name" value="60S acidic ribosomal protein P2"/>
    <property type="match status" value="1"/>
</dbReference>
<evidence type="ECO:0000313" key="8">
    <source>
        <dbReference type="Proteomes" id="UP000183365"/>
    </source>
</evidence>
<dbReference type="GO" id="GO:0043021">
    <property type="term" value="F:ribonucleoprotein complex binding"/>
    <property type="evidence" value="ECO:0007669"/>
    <property type="project" value="TreeGrafter"/>
</dbReference>
<dbReference type="VEuPathDB" id="FungiDB:HGUI_03774"/>
<dbReference type="EMBL" id="FQNF01000117">
    <property type="protein sequence ID" value="SGZ41573.1"/>
    <property type="molecule type" value="Genomic_DNA"/>
</dbReference>
<sequence>MSTESALSFATLILADAEIEVTSENLLKLASAAGYEVESIFADIYAKAIGSQDIAALLSNFSAAPAASGAVASGAAAGSEAAAEEEKEESAAEESDDDMGFGLFD</sequence>
<dbReference type="GO" id="GO:0006414">
    <property type="term" value="P:translational elongation"/>
    <property type="evidence" value="ECO:0007669"/>
    <property type="project" value="InterPro"/>
</dbReference>
<evidence type="ECO:0000313" key="7">
    <source>
        <dbReference type="EMBL" id="SGZ41573.1"/>
    </source>
</evidence>
<keyword evidence="4" id="KW-0687">Ribonucleoprotein</keyword>
<dbReference type="GO" id="GO:0030295">
    <property type="term" value="F:protein kinase activator activity"/>
    <property type="evidence" value="ECO:0007669"/>
    <property type="project" value="TreeGrafter"/>
</dbReference>
<dbReference type="GO" id="GO:0022625">
    <property type="term" value="C:cytosolic large ribosomal subunit"/>
    <property type="evidence" value="ECO:0007669"/>
    <property type="project" value="UniProtKB-ARBA"/>
</dbReference>
<dbReference type="CDD" id="cd05831">
    <property type="entry name" value="Ribosomal_P1"/>
    <property type="match status" value="1"/>
</dbReference>
<dbReference type="Gene3D" id="1.10.10.1410">
    <property type="match status" value="1"/>
</dbReference>
<name>A0A1L0CRA0_9ASCO</name>
<comment type="function">
    <text evidence="1">Component of the ribosome, a large ribonucleoprotein complex responsible for the synthesis of proteins in the cell. The small ribosomal subunit (SSU) binds messenger RNAs (mRNAs) and translates the encoded message by selecting cognate aminoacyl-transfer RNA (tRNA) molecules. The large subunit (LSU) contains the ribosomal catalytic site termed the peptidyl transferase center (PTC), which catalyzes the formation of peptide bonds, thereby polymerizing the amino acids delivered by tRNAs into a polypeptide chain. The nascent polypeptides leave the ribosome through a tunnel in the LSU and interact with protein factors that function in enzymatic processing, targeting, and the membrane insertion of nascent chains at the exit of the ribosomal tunnel.</text>
</comment>
<dbReference type="Pfam" id="PF00428">
    <property type="entry name" value="Ribosomal_60s"/>
    <property type="match status" value="1"/>
</dbReference>
<proteinExistence type="inferred from homology"/>